<dbReference type="PANTHER" id="PTHR14218:SF19">
    <property type="entry name" value="SERINE PROTEASE AORO, PUTATIVE (AFU_ORTHOLOGUE AFUA_6G10250)-RELATED"/>
    <property type="match status" value="1"/>
</dbReference>
<dbReference type="GO" id="GO:0004252">
    <property type="term" value="F:serine-type endopeptidase activity"/>
    <property type="evidence" value="ECO:0007669"/>
    <property type="project" value="UniProtKB-UniRule"/>
</dbReference>
<dbReference type="STRING" id="576137.A0A1L7XAZ2"/>
<keyword evidence="6 8" id="KW-0106">Calcium</keyword>
<comment type="cofactor">
    <cofactor evidence="8">
        <name>Ca(2+)</name>
        <dbReference type="ChEBI" id="CHEBI:29108"/>
    </cofactor>
    <text evidence="8">Binds 1 Ca(2+) ion per subunit.</text>
</comment>
<evidence type="ECO:0000256" key="5">
    <source>
        <dbReference type="ARBA" id="ARBA00022825"/>
    </source>
</evidence>
<feature type="binding site" evidence="8">
    <location>
        <position position="641"/>
    </location>
    <ligand>
        <name>Ca(2+)</name>
        <dbReference type="ChEBI" id="CHEBI:29108"/>
    </ligand>
</feature>
<dbReference type="Pfam" id="PF09286">
    <property type="entry name" value="Pro-kuma_activ"/>
    <property type="match status" value="1"/>
</dbReference>
<evidence type="ECO:0000313" key="11">
    <source>
        <dbReference type="EMBL" id="CZR62185.1"/>
    </source>
</evidence>
<dbReference type="CDD" id="cd04056">
    <property type="entry name" value="Peptidases_S53"/>
    <property type="match status" value="1"/>
</dbReference>
<evidence type="ECO:0000256" key="8">
    <source>
        <dbReference type="PROSITE-ProRule" id="PRU01032"/>
    </source>
</evidence>
<dbReference type="InterPro" id="IPR050819">
    <property type="entry name" value="Tripeptidyl-peptidase_I"/>
</dbReference>
<dbReference type="InterPro" id="IPR036852">
    <property type="entry name" value="Peptidase_S8/S53_dom_sf"/>
</dbReference>
<evidence type="ECO:0000256" key="4">
    <source>
        <dbReference type="ARBA" id="ARBA00022801"/>
    </source>
</evidence>
<dbReference type="OrthoDB" id="409122at2759"/>
<dbReference type="AlphaFoldDB" id="A0A1L7XAZ2"/>
<dbReference type="PANTHER" id="PTHR14218">
    <property type="entry name" value="PROTEASE S8 TRIPEPTIDYL PEPTIDASE I CLN2"/>
    <property type="match status" value="1"/>
</dbReference>
<keyword evidence="4 8" id="KW-0378">Hydrolase</keyword>
<dbReference type="SUPFAM" id="SSF52743">
    <property type="entry name" value="Subtilisin-like"/>
    <property type="match status" value="1"/>
</dbReference>
<organism evidence="11 12">
    <name type="scientific">Phialocephala subalpina</name>
    <dbReference type="NCBI Taxonomy" id="576137"/>
    <lineage>
        <taxon>Eukaryota</taxon>
        <taxon>Fungi</taxon>
        <taxon>Dikarya</taxon>
        <taxon>Ascomycota</taxon>
        <taxon>Pezizomycotina</taxon>
        <taxon>Leotiomycetes</taxon>
        <taxon>Helotiales</taxon>
        <taxon>Mollisiaceae</taxon>
        <taxon>Phialocephala</taxon>
        <taxon>Phialocephala fortinii species complex</taxon>
    </lineage>
</organism>
<feature type="domain" description="Peptidase S53" evidence="10">
    <location>
        <begin position="229"/>
        <end position="663"/>
    </location>
</feature>
<evidence type="ECO:0000256" key="1">
    <source>
        <dbReference type="ARBA" id="ARBA00004239"/>
    </source>
</evidence>
<proteinExistence type="predicted"/>
<dbReference type="GO" id="GO:0006508">
    <property type="term" value="P:proteolysis"/>
    <property type="evidence" value="ECO:0007669"/>
    <property type="project" value="UniProtKB-KW"/>
</dbReference>
<protein>
    <submittedName>
        <fullName evidence="11">Related to Tripeptidyl-peptidase sed1</fullName>
    </submittedName>
</protein>
<feature type="binding site" evidence="8">
    <location>
        <position position="622"/>
    </location>
    <ligand>
        <name>Ca(2+)</name>
        <dbReference type="ChEBI" id="CHEBI:29108"/>
    </ligand>
</feature>
<dbReference type="SUPFAM" id="SSF54897">
    <property type="entry name" value="Protease propeptides/inhibitors"/>
    <property type="match status" value="1"/>
</dbReference>
<keyword evidence="5 8" id="KW-0720">Serine protease</keyword>
<evidence type="ECO:0000256" key="9">
    <source>
        <dbReference type="SAM" id="SignalP"/>
    </source>
</evidence>
<dbReference type="Proteomes" id="UP000184330">
    <property type="component" value="Unassembled WGS sequence"/>
</dbReference>
<keyword evidence="3 8" id="KW-0479">Metal-binding</keyword>
<dbReference type="GO" id="GO:0005576">
    <property type="term" value="C:extracellular region"/>
    <property type="evidence" value="ECO:0007669"/>
    <property type="project" value="UniProtKB-SubCell"/>
</dbReference>
<keyword evidence="9" id="KW-0732">Signal</keyword>
<feature type="active site" description="Charge relay system" evidence="8">
    <location>
        <position position="307"/>
    </location>
</feature>
<accession>A0A1L7XAZ2</accession>
<evidence type="ECO:0000259" key="10">
    <source>
        <dbReference type="PROSITE" id="PS51695"/>
    </source>
</evidence>
<dbReference type="SMART" id="SM00944">
    <property type="entry name" value="Pro-kuma_activ"/>
    <property type="match status" value="1"/>
</dbReference>
<evidence type="ECO:0000256" key="2">
    <source>
        <dbReference type="ARBA" id="ARBA00022670"/>
    </source>
</evidence>
<keyword evidence="12" id="KW-1185">Reference proteome</keyword>
<evidence type="ECO:0000256" key="7">
    <source>
        <dbReference type="ARBA" id="ARBA00023145"/>
    </source>
</evidence>
<feature type="binding site" evidence="8">
    <location>
        <position position="623"/>
    </location>
    <ligand>
        <name>Ca(2+)</name>
        <dbReference type="ChEBI" id="CHEBI:29108"/>
    </ligand>
</feature>
<dbReference type="CDD" id="cd11377">
    <property type="entry name" value="Pro-peptidase_S53"/>
    <property type="match status" value="1"/>
</dbReference>
<dbReference type="EMBL" id="FJOG01000020">
    <property type="protein sequence ID" value="CZR62185.1"/>
    <property type="molecule type" value="Genomic_DNA"/>
</dbReference>
<feature type="chain" id="PRO_5012295690" evidence="9">
    <location>
        <begin position="19"/>
        <end position="664"/>
    </location>
</feature>
<dbReference type="GO" id="GO:0008240">
    <property type="term" value="F:tripeptidyl-peptidase activity"/>
    <property type="evidence" value="ECO:0007669"/>
    <property type="project" value="TreeGrafter"/>
</dbReference>
<evidence type="ECO:0000313" key="12">
    <source>
        <dbReference type="Proteomes" id="UP000184330"/>
    </source>
</evidence>
<keyword evidence="7" id="KW-0865">Zymogen</keyword>
<dbReference type="InterPro" id="IPR015366">
    <property type="entry name" value="S53_propep"/>
</dbReference>
<sequence length="664" mass="71365">MRLLTVATSTLLLGLSSAIPTPHNGPILHEKRTHSTQLVRRHRAPSTTTLPVRIGFSQSNLDIAHALLMELSDPLSDKYGQHMSAKEVSDFFRPSSESIGSVRDWLHSSGIDTDRHQVSPGRGWLKFDATIEELESLLSTEYHVYEHSETEELHIGCDGYHVPLGVHSHIDFISPTVSTIQIKSRASKQKRGSTKASPASFPPYVKPANLNLDPAAFAASGSTIPCYTAVTPDCLRKLYGIPKGSSKHKGNEIGIFEDGDWYDQEDLDLTFAALSPNIPKGSHPALEGIDGGIAPFFFDGSEQIGVESLLDMSIILSLVYPQQAILFQVDDLTALEPSQGFGDTFLDALDASYEERGQKSGSTGAMPCKALVSPCNPSSFGDDGAGTLGLESLLGLSFMQGPGAANGTGITWPEKEMCGAYKPTNVISVSYGLGEDTFSFFYENRQCVDGVSNRGECIIPSNGTYNGDPGAFSPSFPASCPYLTSVGATQINPDDKTETAVAVDNEEYYSGGGFSNYWPTPDYQQSTLANYFKKTPPPYNLTSYGNPYYNQSGRGYPDVSVVGLNILLYVGGQPAFVGGTSASAPIFASIVNLINEKRFAAGKSTVGFINPTLYKNPQAFTDITTGSNPGCNTNGFNATKGWDPVTGIGTPKFSKLLDVFMDLP</sequence>
<feature type="signal peptide" evidence="9">
    <location>
        <begin position="1"/>
        <end position="18"/>
    </location>
</feature>
<comment type="subcellular location">
    <subcellularLocation>
        <location evidence="1">Secreted</location>
        <location evidence="1">Extracellular space</location>
    </subcellularLocation>
</comment>
<feature type="active site" description="Charge relay system" evidence="8">
    <location>
        <position position="581"/>
    </location>
</feature>
<evidence type="ECO:0000256" key="6">
    <source>
        <dbReference type="ARBA" id="ARBA00022837"/>
    </source>
</evidence>
<feature type="binding site" evidence="8">
    <location>
        <position position="643"/>
    </location>
    <ligand>
        <name>Ca(2+)</name>
        <dbReference type="ChEBI" id="CHEBI:29108"/>
    </ligand>
</feature>
<evidence type="ECO:0000256" key="3">
    <source>
        <dbReference type="ARBA" id="ARBA00022723"/>
    </source>
</evidence>
<feature type="active site" description="Charge relay system" evidence="8">
    <location>
        <position position="311"/>
    </location>
</feature>
<dbReference type="PROSITE" id="PS51695">
    <property type="entry name" value="SEDOLISIN"/>
    <property type="match status" value="1"/>
</dbReference>
<dbReference type="InterPro" id="IPR030400">
    <property type="entry name" value="Sedolisin_dom"/>
</dbReference>
<name>A0A1L7XAZ2_9HELO</name>
<dbReference type="GO" id="GO:0046872">
    <property type="term" value="F:metal ion binding"/>
    <property type="evidence" value="ECO:0007669"/>
    <property type="project" value="UniProtKB-UniRule"/>
</dbReference>
<gene>
    <name evidence="11" type="ORF">PAC_12082</name>
</gene>
<dbReference type="Gene3D" id="3.40.50.200">
    <property type="entry name" value="Peptidase S8/S53 domain"/>
    <property type="match status" value="1"/>
</dbReference>
<reference evidence="11 12" key="1">
    <citation type="submission" date="2016-03" db="EMBL/GenBank/DDBJ databases">
        <authorList>
            <person name="Ploux O."/>
        </authorList>
    </citation>
    <scope>NUCLEOTIDE SEQUENCE [LARGE SCALE GENOMIC DNA]</scope>
    <source>
        <strain evidence="11 12">UAMH 11012</strain>
    </source>
</reference>
<keyword evidence="2 8" id="KW-0645">Protease</keyword>